<evidence type="ECO:0000313" key="3">
    <source>
        <dbReference type="Proteomes" id="UP000305067"/>
    </source>
</evidence>
<evidence type="ECO:0000256" key="1">
    <source>
        <dbReference type="SAM" id="Phobius"/>
    </source>
</evidence>
<accession>A0A5C3QDA3</accession>
<keyword evidence="3" id="KW-1185">Reference proteome</keyword>
<dbReference type="EMBL" id="ML178830">
    <property type="protein sequence ID" value="TFL00045.1"/>
    <property type="molecule type" value="Genomic_DNA"/>
</dbReference>
<keyword evidence="1" id="KW-0472">Membrane</keyword>
<feature type="transmembrane region" description="Helical" evidence="1">
    <location>
        <begin position="54"/>
        <end position="76"/>
    </location>
</feature>
<reference evidence="2 3" key="1">
    <citation type="journal article" date="2019" name="Nat. Ecol. Evol.">
        <title>Megaphylogeny resolves global patterns of mushroom evolution.</title>
        <authorList>
            <person name="Varga T."/>
            <person name="Krizsan K."/>
            <person name="Foldi C."/>
            <person name="Dima B."/>
            <person name="Sanchez-Garcia M."/>
            <person name="Sanchez-Ramirez S."/>
            <person name="Szollosi G.J."/>
            <person name="Szarkandi J.G."/>
            <person name="Papp V."/>
            <person name="Albert L."/>
            <person name="Andreopoulos W."/>
            <person name="Angelini C."/>
            <person name="Antonin V."/>
            <person name="Barry K.W."/>
            <person name="Bougher N.L."/>
            <person name="Buchanan P."/>
            <person name="Buyck B."/>
            <person name="Bense V."/>
            <person name="Catcheside P."/>
            <person name="Chovatia M."/>
            <person name="Cooper J."/>
            <person name="Damon W."/>
            <person name="Desjardin D."/>
            <person name="Finy P."/>
            <person name="Geml J."/>
            <person name="Haridas S."/>
            <person name="Hughes K."/>
            <person name="Justo A."/>
            <person name="Karasinski D."/>
            <person name="Kautmanova I."/>
            <person name="Kiss B."/>
            <person name="Kocsube S."/>
            <person name="Kotiranta H."/>
            <person name="LaButti K.M."/>
            <person name="Lechner B.E."/>
            <person name="Liimatainen K."/>
            <person name="Lipzen A."/>
            <person name="Lukacs Z."/>
            <person name="Mihaltcheva S."/>
            <person name="Morgado L.N."/>
            <person name="Niskanen T."/>
            <person name="Noordeloos M.E."/>
            <person name="Ohm R.A."/>
            <person name="Ortiz-Santana B."/>
            <person name="Ovrebo C."/>
            <person name="Racz N."/>
            <person name="Riley R."/>
            <person name="Savchenko A."/>
            <person name="Shiryaev A."/>
            <person name="Soop K."/>
            <person name="Spirin V."/>
            <person name="Szebenyi C."/>
            <person name="Tomsovsky M."/>
            <person name="Tulloss R.E."/>
            <person name="Uehling J."/>
            <person name="Grigoriev I.V."/>
            <person name="Vagvolgyi C."/>
            <person name="Papp T."/>
            <person name="Martin F.M."/>
            <person name="Miettinen O."/>
            <person name="Hibbett D.S."/>
            <person name="Nagy L.G."/>
        </authorList>
    </citation>
    <scope>NUCLEOTIDE SEQUENCE [LARGE SCALE GENOMIC DNA]</scope>
    <source>
        <strain evidence="2 3">CBS 309.79</strain>
    </source>
</reference>
<sequence length="79" mass="8354">MRASMCSMLCSRVSGFEVLENTASTAEVTVRHRTRRLQLEQGPTLLLFGGKAKVSLGLLGGLAYTALLGVSLILALTSS</sequence>
<name>A0A5C3QDA3_9AGAR</name>
<organism evidence="2 3">
    <name type="scientific">Pterulicium gracile</name>
    <dbReference type="NCBI Taxonomy" id="1884261"/>
    <lineage>
        <taxon>Eukaryota</taxon>
        <taxon>Fungi</taxon>
        <taxon>Dikarya</taxon>
        <taxon>Basidiomycota</taxon>
        <taxon>Agaricomycotina</taxon>
        <taxon>Agaricomycetes</taxon>
        <taxon>Agaricomycetidae</taxon>
        <taxon>Agaricales</taxon>
        <taxon>Pleurotineae</taxon>
        <taxon>Pterulaceae</taxon>
        <taxon>Pterulicium</taxon>
    </lineage>
</organism>
<keyword evidence="1" id="KW-1133">Transmembrane helix</keyword>
<proteinExistence type="predicted"/>
<keyword evidence="1" id="KW-0812">Transmembrane</keyword>
<protein>
    <submittedName>
        <fullName evidence="2">Uncharacterized protein</fullName>
    </submittedName>
</protein>
<evidence type="ECO:0000313" key="2">
    <source>
        <dbReference type="EMBL" id="TFL00045.1"/>
    </source>
</evidence>
<gene>
    <name evidence="2" type="ORF">BDV98DRAFT_569891</name>
</gene>
<dbReference type="AlphaFoldDB" id="A0A5C3QDA3"/>
<dbReference type="Proteomes" id="UP000305067">
    <property type="component" value="Unassembled WGS sequence"/>
</dbReference>